<comment type="caution">
    <text evidence="8">The sequence shown here is derived from an EMBL/GenBank/DDBJ whole genome shotgun (WGS) entry which is preliminary data.</text>
</comment>
<dbReference type="GO" id="GO:0033916">
    <property type="term" value="F:beta-agarase activity"/>
    <property type="evidence" value="ECO:0007669"/>
    <property type="project" value="InterPro"/>
</dbReference>
<evidence type="ECO:0000256" key="2">
    <source>
        <dbReference type="ARBA" id="ARBA00022729"/>
    </source>
</evidence>
<feature type="signal peptide" evidence="6">
    <location>
        <begin position="1"/>
        <end position="26"/>
    </location>
</feature>
<dbReference type="Proteomes" id="UP000308713">
    <property type="component" value="Unassembled WGS sequence"/>
</dbReference>
<feature type="chain" id="PRO_5023047437" evidence="6">
    <location>
        <begin position="27"/>
        <end position="295"/>
    </location>
</feature>
<dbReference type="Pfam" id="PF00722">
    <property type="entry name" value="Glyco_hydro_16"/>
    <property type="match status" value="1"/>
</dbReference>
<sequence>MTFFYTKPYQFLLTLFLISLTSGSYAQKAPYFKEGESPVSSEKKWKLVKSMSDEFSGSKVNQKKWQISGQGWIGRAPGLFLPSNVTVAHGNLQITATKLPKDVKKEGKVFTHGGGYAGSRKGMTYGYYECRMKGNKTFMSSTFWLINEREEAIDCDRRVTELDVQECVGQINTDKDFAQDADQRMGFNTHSRGIQDGCDIPAGTIGGKTPTAGKTYEDFHVYGVWWKSEKEVLFFLDGEFVEKVTPKADFNLPMHLRMVVETYNWNPVPEDGGMTGSFEDRTTLYDWVRTWKLVD</sequence>
<proteinExistence type="inferred from homology"/>
<keyword evidence="2 6" id="KW-0732">Signal</keyword>
<gene>
    <name evidence="8" type="ORF">FGF67_10965</name>
</gene>
<dbReference type="GO" id="GO:0005975">
    <property type="term" value="P:carbohydrate metabolic process"/>
    <property type="evidence" value="ECO:0007669"/>
    <property type="project" value="InterPro"/>
</dbReference>
<feature type="active site" description="Nucleophile" evidence="5">
    <location>
        <position position="161"/>
    </location>
</feature>
<keyword evidence="4" id="KW-0326">Glycosidase</keyword>
<evidence type="ECO:0000256" key="6">
    <source>
        <dbReference type="SAM" id="SignalP"/>
    </source>
</evidence>
<feature type="domain" description="GH16" evidence="7">
    <location>
        <begin position="43"/>
        <end position="295"/>
    </location>
</feature>
<dbReference type="PIRSF" id="PIRSF001097">
    <property type="entry name" value="Agarase"/>
    <property type="match status" value="1"/>
</dbReference>
<dbReference type="InterPro" id="IPR016287">
    <property type="entry name" value="Beta_agarase"/>
</dbReference>
<dbReference type="SUPFAM" id="SSF49899">
    <property type="entry name" value="Concanavalin A-like lectins/glucanases"/>
    <property type="match status" value="1"/>
</dbReference>
<reference evidence="8 9" key="1">
    <citation type="submission" date="2019-05" db="EMBL/GenBank/DDBJ databases">
        <title>Tamlana fucoidanivorans sp. nov., isolated from the surface of algae collected from Fujian province in China.</title>
        <authorList>
            <person name="Li J."/>
        </authorList>
    </citation>
    <scope>NUCLEOTIDE SEQUENCE [LARGE SCALE GENOMIC DNA]</scope>
    <source>
        <strain evidence="8 9">CW2-9</strain>
    </source>
</reference>
<dbReference type="AlphaFoldDB" id="A0A5C4SI70"/>
<evidence type="ECO:0000313" key="9">
    <source>
        <dbReference type="Proteomes" id="UP000308713"/>
    </source>
</evidence>
<evidence type="ECO:0000313" key="8">
    <source>
        <dbReference type="EMBL" id="TNJ43433.1"/>
    </source>
</evidence>
<name>A0A5C4SI70_9FLAO</name>
<feature type="active site" description="Proton donor" evidence="5">
    <location>
        <position position="166"/>
    </location>
</feature>
<dbReference type="Gene3D" id="2.60.120.200">
    <property type="match status" value="1"/>
</dbReference>
<protein>
    <submittedName>
        <fullName evidence="8">Glycosyl hydrolase family protein</fullName>
    </submittedName>
</protein>
<keyword evidence="3 8" id="KW-0378">Hydrolase</keyword>
<evidence type="ECO:0000259" key="7">
    <source>
        <dbReference type="PROSITE" id="PS51762"/>
    </source>
</evidence>
<dbReference type="RefSeq" id="WP_139697697.1">
    <property type="nucleotide sequence ID" value="NZ_CP074074.1"/>
</dbReference>
<evidence type="ECO:0000256" key="5">
    <source>
        <dbReference type="PIRSR" id="PIRSR001097-50"/>
    </source>
</evidence>
<evidence type="ECO:0000256" key="4">
    <source>
        <dbReference type="ARBA" id="ARBA00023295"/>
    </source>
</evidence>
<keyword evidence="9" id="KW-1185">Reference proteome</keyword>
<dbReference type="EMBL" id="VDCS01000010">
    <property type="protein sequence ID" value="TNJ43433.1"/>
    <property type="molecule type" value="Genomic_DNA"/>
</dbReference>
<accession>A0A5C4SI70</accession>
<evidence type="ECO:0000256" key="3">
    <source>
        <dbReference type="ARBA" id="ARBA00022801"/>
    </source>
</evidence>
<dbReference type="InterPro" id="IPR000757">
    <property type="entry name" value="Beta-glucanase-like"/>
</dbReference>
<evidence type="ECO:0000256" key="1">
    <source>
        <dbReference type="ARBA" id="ARBA00006865"/>
    </source>
</evidence>
<dbReference type="PROSITE" id="PS51762">
    <property type="entry name" value="GH16_2"/>
    <property type="match status" value="1"/>
</dbReference>
<organism evidence="8 9">
    <name type="scientific">Allotamlana fucoidanivorans</name>
    <dbReference type="NCBI Taxonomy" id="2583814"/>
    <lineage>
        <taxon>Bacteria</taxon>
        <taxon>Pseudomonadati</taxon>
        <taxon>Bacteroidota</taxon>
        <taxon>Flavobacteriia</taxon>
        <taxon>Flavobacteriales</taxon>
        <taxon>Flavobacteriaceae</taxon>
        <taxon>Allotamlana</taxon>
    </lineage>
</organism>
<comment type="similarity">
    <text evidence="1">Belongs to the glycosyl hydrolase 16 family.</text>
</comment>
<dbReference type="InterPro" id="IPR013320">
    <property type="entry name" value="ConA-like_dom_sf"/>
</dbReference>
<dbReference type="OrthoDB" id="657277at2"/>